<evidence type="ECO:0000256" key="3">
    <source>
        <dbReference type="ARBA" id="ARBA00022692"/>
    </source>
</evidence>
<feature type="transmembrane region" description="Helical" evidence="6">
    <location>
        <begin position="363"/>
        <end position="382"/>
    </location>
</feature>
<dbReference type="EMBL" id="JANCMW010000001">
    <property type="protein sequence ID" value="MDF0748955.1"/>
    <property type="molecule type" value="Genomic_DNA"/>
</dbReference>
<feature type="transmembrane region" description="Helical" evidence="6">
    <location>
        <begin position="482"/>
        <end position="503"/>
    </location>
</feature>
<name>A0ABT5Y5L0_9GAMM</name>
<evidence type="ECO:0000256" key="1">
    <source>
        <dbReference type="ARBA" id="ARBA00004651"/>
    </source>
</evidence>
<accession>A0ABT5Y5L0</accession>
<comment type="caution">
    <text evidence="7">The sequence shown here is derived from an EMBL/GenBank/DDBJ whole genome shotgun (WGS) entry which is preliminary data.</text>
</comment>
<feature type="transmembrane region" description="Helical" evidence="6">
    <location>
        <begin position="171"/>
        <end position="195"/>
    </location>
</feature>
<sequence length="512" mass="57341">MAGHHSDRRTSFRDNALISSFKKNIFFNYIGQLYTTLIGILILPMYLQYMGPEAYGLVGFYVLVQAWMNLLDMGMTPTLGREVARLKEHPSEHWRLVTVVNTLESLFLVLAASLGLTLFLSRDWVASDWLKVESLSLETVSTAVGVIAVTVAVRWVSSINRSGINAYEAQVWMNVIDIIVNTLRFPGSLLLVIWTNGSVMAFFYFQLVIVLIEIVVIRLKLRTLMPHGISGVKRFSTKELKRVAPFALSIGYTGAVWVLLTQLDKLILSKVLTLADYGYFTLVATIASGVTMLAGPVSKAVLPRMTVLLAVEKKEEMIAIYRRSTRMVVLFVAPVTLVIALMPELVVYTWTGDREAASWTAPILPLFVLGSGLLVIIAFQYYLQYAFGILKYHVLYNTASVVVNIPLIVFAAFNYGPVGVAWVWFGFRAFSFLLWVPYVHRKFYPGLHKQWMLIDVLPGFLVSIVVINILDNLFDIHSEITQLGGAVVLSSITLVSIFVTFLLTMQSKLGRS</sequence>
<dbReference type="InterPro" id="IPR002797">
    <property type="entry name" value="Polysacc_synth"/>
</dbReference>
<keyword evidence="5 6" id="KW-0472">Membrane</keyword>
<feature type="transmembrane region" description="Helical" evidence="6">
    <location>
        <begin position="140"/>
        <end position="159"/>
    </location>
</feature>
<dbReference type="InterPro" id="IPR050833">
    <property type="entry name" value="Poly_Biosynth_Transport"/>
</dbReference>
<dbReference type="RefSeq" id="WP_275704434.1">
    <property type="nucleotide sequence ID" value="NZ_JANCMW010000001.1"/>
</dbReference>
<organism evidence="7 8">
    <name type="scientific">Marinobacter iranensis</name>
    <dbReference type="NCBI Taxonomy" id="2962607"/>
    <lineage>
        <taxon>Bacteria</taxon>
        <taxon>Pseudomonadati</taxon>
        <taxon>Pseudomonadota</taxon>
        <taxon>Gammaproteobacteria</taxon>
        <taxon>Pseudomonadales</taxon>
        <taxon>Marinobacteraceae</taxon>
        <taxon>Marinobacter</taxon>
    </lineage>
</organism>
<feature type="transmembrane region" description="Helical" evidence="6">
    <location>
        <begin position="323"/>
        <end position="343"/>
    </location>
</feature>
<feature type="transmembrane region" description="Helical" evidence="6">
    <location>
        <begin position="421"/>
        <end position="439"/>
    </location>
</feature>
<keyword evidence="2" id="KW-1003">Cell membrane</keyword>
<dbReference type="PANTHER" id="PTHR30250">
    <property type="entry name" value="PST FAMILY PREDICTED COLANIC ACID TRANSPORTER"/>
    <property type="match status" value="1"/>
</dbReference>
<protein>
    <submittedName>
        <fullName evidence="7">Oligosaccharide flippase family protein</fullName>
    </submittedName>
</protein>
<feature type="transmembrane region" description="Helical" evidence="6">
    <location>
        <begin position="280"/>
        <end position="302"/>
    </location>
</feature>
<reference evidence="7" key="1">
    <citation type="submission" date="2022-07" db="EMBL/GenBank/DDBJ databases">
        <title>Marinobacter iranensis a new bacterium isolate from a hipersaline lake in Iran.</title>
        <authorList>
            <person name="Mohammad A.M.A."/>
            <person name="Cristina S.-P."/>
            <person name="Antonio V."/>
        </authorList>
    </citation>
    <scope>NUCLEOTIDE SEQUENCE</scope>
    <source>
        <strain evidence="7">71-i</strain>
    </source>
</reference>
<dbReference type="Pfam" id="PF01943">
    <property type="entry name" value="Polysacc_synt"/>
    <property type="match status" value="1"/>
</dbReference>
<evidence type="ECO:0000256" key="5">
    <source>
        <dbReference type="ARBA" id="ARBA00023136"/>
    </source>
</evidence>
<keyword evidence="8" id="KW-1185">Reference proteome</keyword>
<evidence type="ECO:0000256" key="2">
    <source>
        <dbReference type="ARBA" id="ARBA00022475"/>
    </source>
</evidence>
<dbReference type="Proteomes" id="UP001143391">
    <property type="component" value="Unassembled WGS sequence"/>
</dbReference>
<feature type="transmembrane region" description="Helical" evidence="6">
    <location>
        <begin position="451"/>
        <end position="470"/>
    </location>
</feature>
<comment type="subcellular location">
    <subcellularLocation>
        <location evidence="1">Cell membrane</location>
        <topology evidence="1">Multi-pass membrane protein</topology>
    </subcellularLocation>
</comment>
<feature type="transmembrane region" description="Helical" evidence="6">
    <location>
        <begin position="242"/>
        <end position="260"/>
    </location>
</feature>
<proteinExistence type="predicted"/>
<feature type="transmembrane region" description="Helical" evidence="6">
    <location>
        <begin position="26"/>
        <end position="48"/>
    </location>
</feature>
<feature type="transmembrane region" description="Helical" evidence="6">
    <location>
        <begin position="394"/>
        <end position="415"/>
    </location>
</feature>
<dbReference type="PANTHER" id="PTHR30250:SF26">
    <property type="entry name" value="PSMA PROTEIN"/>
    <property type="match status" value="1"/>
</dbReference>
<gene>
    <name evidence="7" type="ORF">NLU14_01775</name>
</gene>
<evidence type="ECO:0000256" key="6">
    <source>
        <dbReference type="SAM" id="Phobius"/>
    </source>
</evidence>
<keyword evidence="4 6" id="KW-1133">Transmembrane helix</keyword>
<evidence type="ECO:0000313" key="8">
    <source>
        <dbReference type="Proteomes" id="UP001143391"/>
    </source>
</evidence>
<evidence type="ECO:0000313" key="7">
    <source>
        <dbReference type="EMBL" id="MDF0748955.1"/>
    </source>
</evidence>
<keyword evidence="3 6" id="KW-0812">Transmembrane</keyword>
<feature type="transmembrane region" description="Helical" evidence="6">
    <location>
        <begin position="201"/>
        <end position="221"/>
    </location>
</feature>
<feature type="transmembrane region" description="Helical" evidence="6">
    <location>
        <begin position="96"/>
        <end position="120"/>
    </location>
</feature>
<feature type="transmembrane region" description="Helical" evidence="6">
    <location>
        <begin position="54"/>
        <end position="75"/>
    </location>
</feature>
<evidence type="ECO:0000256" key="4">
    <source>
        <dbReference type="ARBA" id="ARBA00022989"/>
    </source>
</evidence>